<proteinExistence type="predicted"/>
<dbReference type="NCBIfam" id="TIGR03987">
    <property type="entry name" value="HsmA family protein"/>
    <property type="match status" value="1"/>
</dbReference>
<dbReference type="RefSeq" id="WP_010745693.1">
    <property type="nucleotide sequence ID" value="NZ_CABLCA010000045.1"/>
</dbReference>
<feature type="transmembrane region" description="Helical" evidence="1">
    <location>
        <begin position="37"/>
        <end position="57"/>
    </location>
</feature>
<evidence type="ECO:0000313" key="3">
    <source>
        <dbReference type="Proteomes" id="UP001249240"/>
    </source>
</evidence>
<accession>A0AAW8SYE7</accession>
<keyword evidence="1" id="KW-1133">Transmembrane helix</keyword>
<comment type="caution">
    <text evidence="2">The sequence shown here is derived from an EMBL/GenBank/DDBJ whole genome shotgun (WGS) entry which is preliminary data.</text>
</comment>
<dbReference type="Proteomes" id="UP001249240">
    <property type="component" value="Unassembled WGS sequence"/>
</dbReference>
<gene>
    <name evidence="2" type="ORF">P7D78_09265</name>
</gene>
<keyword evidence="1" id="KW-0812">Transmembrane</keyword>
<sequence length="125" mass="13881">MSTLLLAAIACMLLALTFYTIGVFAERRQGMLLRWHAIVFWCGFIFDTTGTTIMSKLSGAGFSFNLHGITGAVALFLMIFHACWATVILVKKDRSAQQTFHKFSILVWAIWLIPFVLGIFIGMGG</sequence>
<feature type="transmembrane region" description="Helical" evidence="1">
    <location>
        <begin position="69"/>
        <end position="91"/>
    </location>
</feature>
<keyword evidence="1" id="KW-0472">Membrane</keyword>
<feature type="transmembrane region" description="Helical" evidence="1">
    <location>
        <begin position="6"/>
        <end position="25"/>
    </location>
</feature>
<protein>
    <submittedName>
        <fullName evidence="2">HsmA family protein</fullName>
    </submittedName>
</protein>
<reference evidence="2" key="1">
    <citation type="submission" date="2023-03" db="EMBL/GenBank/DDBJ databases">
        <authorList>
            <person name="Shen W."/>
            <person name="Cai J."/>
        </authorList>
    </citation>
    <scope>NUCLEOTIDE SEQUENCE</scope>
    <source>
        <strain evidence="2">B646-2</strain>
    </source>
</reference>
<evidence type="ECO:0000313" key="2">
    <source>
        <dbReference type="EMBL" id="MDT2538313.1"/>
    </source>
</evidence>
<dbReference type="EMBL" id="JARPXM010000007">
    <property type="protein sequence ID" value="MDT2538313.1"/>
    <property type="molecule type" value="Genomic_DNA"/>
</dbReference>
<name>A0AAW8SYE7_9ENTE</name>
<organism evidence="2 3">
    <name type="scientific">Enterococcus raffinosus</name>
    <dbReference type="NCBI Taxonomy" id="71452"/>
    <lineage>
        <taxon>Bacteria</taxon>
        <taxon>Bacillati</taxon>
        <taxon>Bacillota</taxon>
        <taxon>Bacilli</taxon>
        <taxon>Lactobacillales</taxon>
        <taxon>Enterococcaceae</taxon>
        <taxon>Enterococcus</taxon>
    </lineage>
</organism>
<evidence type="ECO:0000256" key="1">
    <source>
        <dbReference type="SAM" id="Phobius"/>
    </source>
</evidence>
<dbReference type="AlphaFoldDB" id="A0AAW8SYE7"/>
<feature type="transmembrane region" description="Helical" evidence="1">
    <location>
        <begin position="103"/>
        <end position="123"/>
    </location>
</feature>
<dbReference type="InterPro" id="IPR023813">
    <property type="entry name" value="HsmA-like"/>
</dbReference>